<dbReference type="Pfam" id="PF03280">
    <property type="entry name" value="Lipase_chap"/>
    <property type="match status" value="1"/>
</dbReference>
<comment type="similarity">
    <text evidence="2 11">Belongs to the lipase chaperone family.</text>
</comment>
<evidence type="ECO:0000256" key="1">
    <source>
        <dbReference type="ARBA" id="ARBA00004383"/>
    </source>
</evidence>
<keyword evidence="7 11" id="KW-1133">Transmembrane helix</keyword>
<keyword evidence="5 11" id="KW-0812">Transmembrane</keyword>
<dbReference type="HAMAP" id="MF_00790">
    <property type="entry name" value="Lipase_chap"/>
    <property type="match status" value="1"/>
</dbReference>
<dbReference type="SUPFAM" id="SSF158855">
    <property type="entry name" value="Lipase chaperone-like"/>
    <property type="match status" value="1"/>
</dbReference>
<proteinExistence type="inferred from homology"/>
<evidence type="ECO:0000256" key="9">
    <source>
        <dbReference type="ARBA" id="ARBA00023136"/>
    </source>
</evidence>
<name>A0ABZ0AYI4_9BURK</name>
<evidence type="ECO:0000256" key="6">
    <source>
        <dbReference type="ARBA" id="ARBA00022963"/>
    </source>
</evidence>
<dbReference type="EMBL" id="CP132507">
    <property type="protein sequence ID" value="WNO04738.1"/>
    <property type="molecule type" value="Genomic_DNA"/>
</dbReference>
<dbReference type="InterPro" id="IPR004961">
    <property type="entry name" value="Lipase_chaperone"/>
</dbReference>
<comment type="subcellular location">
    <subcellularLocation>
        <location evidence="1">Cell inner membrane</location>
        <topology evidence="1">Single-pass membrane protein</topology>
        <orientation evidence="1">Periplasmic side</orientation>
    </subcellularLocation>
</comment>
<dbReference type="RefSeq" id="WP_313867568.1">
    <property type="nucleotide sequence ID" value="NZ_CP132507.1"/>
</dbReference>
<keyword evidence="6 11" id="KW-0442">Lipid degradation</keyword>
<evidence type="ECO:0000256" key="8">
    <source>
        <dbReference type="ARBA" id="ARBA00023098"/>
    </source>
</evidence>
<keyword evidence="10 11" id="KW-0143">Chaperone</keyword>
<evidence type="ECO:0000256" key="3">
    <source>
        <dbReference type="ARBA" id="ARBA00022475"/>
    </source>
</evidence>
<evidence type="ECO:0000313" key="13">
    <source>
        <dbReference type="Proteomes" id="UP001302257"/>
    </source>
</evidence>
<protein>
    <recommendedName>
        <fullName evidence="11">Lipase chaperone</fullName>
    </recommendedName>
    <alternativeName>
        <fullName evidence="11">Lipase activator protein</fullName>
    </alternativeName>
    <alternativeName>
        <fullName evidence="11">Lipase foldase</fullName>
    </alternativeName>
    <alternativeName>
        <fullName evidence="11">Lipase helper protein</fullName>
    </alternativeName>
    <alternativeName>
        <fullName evidence="11">Lipase modulator</fullName>
    </alternativeName>
</protein>
<gene>
    <name evidence="11" type="primary">lifO</name>
    <name evidence="12" type="ORF">RAN89_17895</name>
</gene>
<evidence type="ECO:0000256" key="2">
    <source>
        <dbReference type="ARBA" id="ARBA00010358"/>
    </source>
</evidence>
<sequence>MTLRWNKRTSLAALGMLGLFGVALWIGWGPSGDDASNPPSPENRQPALSLAGTAPDGLMALQASALNPLPGQCREAGCSTLAYGELKRLFDYYLSTVGEQTIPDITRQIQQVLAENLRPAQLPQAQRLLDRYIAFKSALLRLEQDYAKKSEAERSLRARFLAMQTLRDNYFNAEETQAMFGLEDANDMDALARLEIANDATLSASDKRSRLAALDQQMPRILREDREAPRAVIRLEAQIAALRAQGAGDDEVFRARAKALDTAAAGRLAELDQEERQWRQRIDSYLSDRTRALQRLADAPDSEKQAALADLQQARFNELERKRLAAYEP</sequence>
<keyword evidence="4 11" id="KW-0997">Cell inner membrane</keyword>
<evidence type="ECO:0000256" key="5">
    <source>
        <dbReference type="ARBA" id="ARBA00022692"/>
    </source>
</evidence>
<evidence type="ECO:0000256" key="7">
    <source>
        <dbReference type="ARBA" id="ARBA00022989"/>
    </source>
</evidence>
<evidence type="ECO:0000256" key="11">
    <source>
        <dbReference type="HAMAP-Rule" id="MF_00790"/>
    </source>
</evidence>
<dbReference type="Proteomes" id="UP001302257">
    <property type="component" value="Chromosome"/>
</dbReference>
<reference evidence="12 13" key="1">
    <citation type="submission" date="2023-08" db="EMBL/GenBank/DDBJ databases">
        <title>Rhodoferax potami sp. nov. and Rhodoferax mekongensis sp. nov., isolated from the Mekong River in Thailand.</title>
        <authorList>
            <person name="Kitikhun S."/>
            <person name="Charoenyingcharoen P."/>
            <person name="Siriarchawattana P."/>
            <person name="Likhitrattanapisal S."/>
            <person name="Nilsakha T."/>
            <person name="Chanpet A."/>
            <person name="Rattanawaree P."/>
            <person name="Ingsriswang S."/>
        </authorList>
    </citation>
    <scope>NUCLEOTIDE SEQUENCE [LARGE SCALE GENOMIC DNA]</scope>
    <source>
        <strain evidence="12 13">TBRC 17307</strain>
    </source>
</reference>
<evidence type="ECO:0000256" key="4">
    <source>
        <dbReference type="ARBA" id="ARBA00022519"/>
    </source>
</evidence>
<keyword evidence="3 11" id="KW-1003">Cell membrane</keyword>
<keyword evidence="8 11" id="KW-0443">Lipid metabolism</keyword>
<organism evidence="12 13">
    <name type="scientific">Rhodoferax mekongensis</name>
    <dbReference type="NCBI Taxonomy" id="3068341"/>
    <lineage>
        <taxon>Bacteria</taxon>
        <taxon>Pseudomonadati</taxon>
        <taxon>Pseudomonadota</taxon>
        <taxon>Betaproteobacteria</taxon>
        <taxon>Burkholderiales</taxon>
        <taxon>Comamonadaceae</taxon>
        <taxon>Rhodoferax</taxon>
    </lineage>
</organism>
<evidence type="ECO:0000256" key="10">
    <source>
        <dbReference type="ARBA" id="ARBA00023186"/>
    </source>
</evidence>
<keyword evidence="13" id="KW-1185">Reference proteome</keyword>
<accession>A0ABZ0AYI4</accession>
<comment type="function">
    <text evidence="11">May be involved in the folding of the extracellular lipase during its passage through the periplasm.</text>
</comment>
<keyword evidence="9 11" id="KW-0472">Membrane</keyword>
<evidence type="ECO:0000313" key="12">
    <source>
        <dbReference type="EMBL" id="WNO04738.1"/>
    </source>
</evidence>